<proteinExistence type="predicted"/>
<evidence type="ECO:0000313" key="3">
    <source>
        <dbReference type="EMBL" id="CAD6946701.1"/>
    </source>
</evidence>
<keyword evidence="6" id="KW-1185">Reference proteome</keyword>
<gene>
    <name evidence="4" type="ORF">A4X03_0g8164</name>
    <name evidence="3" type="ORF">JKIAZH3_G7785</name>
</gene>
<reference evidence="4" key="1">
    <citation type="submission" date="2016-04" db="EMBL/GenBank/DDBJ databases">
        <authorList>
            <person name="Nguyen H.D."/>
            <person name="Kesanakurti P."/>
            <person name="Cullis J."/>
            <person name="Levesque C.A."/>
            <person name="Hambleton S."/>
        </authorList>
    </citation>
    <scope>NUCLEOTIDE SEQUENCE</scope>
    <source>
        <strain evidence="4">DAOMC 238032</strain>
    </source>
</reference>
<reference evidence="4" key="2">
    <citation type="journal article" date="2019" name="IMA Fungus">
        <title>Genome sequencing and comparison of five Tilletia species to identify candidate genes for the detection of regulated species infecting wheat.</title>
        <authorList>
            <person name="Nguyen H.D.T."/>
            <person name="Sultana T."/>
            <person name="Kesanakurti P."/>
            <person name="Hambleton S."/>
        </authorList>
    </citation>
    <scope>NUCLEOTIDE SEQUENCE</scope>
    <source>
        <strain evidence="4">DAOMC 238032</strain>
    </source>
</reference>
<dbReference type="Proteomes" id="UP000077671">
    <property type="component" value="Unassembled WGS sequence"/>
</dbReference>
<dbReference type="InterPro" id="IPR040458">
    <property type="entry name" value="Vid27"/>
</dbReference>
<evidence type="ECO:0000313" key="5">
    <source>
        <dbReference type="Proteomes" id="UP000077671"/>
    </source>
</evidence>
<evidence type="ECO:0000259" key="2">
    <source>
        <dbReference type="Pfam" id="PF08553"/>
    </source>
</evidence>
<feature type="compositionally biased region" description="Acidic residues" evidence="1">
    <location>
        <begin position="34"/>
        <end position="47"/>
    </location>
</feature>
<dbReference type="AlphaFoldDB" id="A0A8T8SJD0"/>
<dbReference type="PANTHER" id="PTHR31913:SF0">
    <property type="entry name" value="VACUOLAR IMPORT AND DEGRADATION PROTEIN 27"/>
    <property type="match status" value="1"/>
</dbReference>
<dbReference type="EMBL" id="LWDD02002299">
    <property type="protein sequence ID" value="KAE8241365.1"/>
    <property type="molecule type" value="Genomic_DNA"/>
</dbReference>
<reference evidence="3" key="3">
    <citation type="submission" date="2020-10" db="EMBL/GenBank/DDBJ databases">
        <authorList>
            <person name="Sedaghatjoo S."/>
        </authorList>
    </citation>
    <scope>NUCLEOTIDE SEQUENCE</scope>
    <source>
        <strain evidence="3">AZH3</strain>
    </source>
</reference>
<dbReference type="GO" id="GO:0005737">
    <property type="term" value="C:cytoplasm"/>
    <property type="evidence" value="ECO:0007669"/>
    <property type="project" value="TreeGrafter"/>
</dbReference>
<name>A0A8T8SJD0_9BASI</name>
<sequence>MSAVSFEDEDDEDEAVAAVDVDRSLEVQRRREEEEQEEESEDDEGGDESFVQEMLGSSGSRGAIAGTSKPDINSELALGYKSGRSFVVRGNQIGVFRLSDDQNKLEFSTSIRQVGTPKGKIFTPKKVMLHDNDRALVMMNPDQGSATIFTM</sequence>
<dbReference type="EMBL" id="CAJHJG010004998">
    <property type="protein sequence ID" value="CAD6946701.1"/>
    <property type="molecule type" value="Genomic_DNA"/>
</dbReference>
<dbReference type="GO" id="GO:0005634">
    <property type="term" value="C:nucleus"/>
    <property type="evidence" value="ECO:0007669"/>
    <property type="project" value="TreeGrafter"/>
</dbReference>
<dbReference type="InterPro" id="IPR013863">
    <property type="entry name" value="VID27_C"/>
</dbReference>
<dbReference type="PANTHER" id="PTHR31913">
    <property type="entry name" value="VACUOLAR IMPORT AND DEGRADATION PROTEIN 27"/>
    <property type="match status" value="1"/>
</dbReference>
<evidence type="ECO:0000256" key="1">
    <source>
        <dbReference type="SAM" id="MobiDB-lite"/>
    </source>
</evidence>
<dbReference type="Proteomes" id="UP000836402">
    <property type="component" value="Unassembled WGS sequence"/>
</dbReference>
<feature type="region of interest" description="Disordered" evidence="1">
    <location>
        <begin position="1"/>
        <end position="72"/>
    </location>
</feature>
<organism evidence="4 5">
    <name type="scientific">Tilletia caries</name>
    <name type="common">wheat bunt fungus</name>
    <dbReference type="NCBI Taxonomy" id="13290"/>
    <lineage>
        <taxon>Eukaryota</taxon>
        <taxon>Fungi</taxon>
        <taxon>Dikarya</taxon>
        <taxon>Basidiomycota</taxon>
        <taxon>Ustilaginomycotina</taxon>
        <taxon>Exobasidiomycetes</taxon>
        <taxon>Tilletiales</taxon>
        <taxon>Tilletiaceae</taxon>
        <taxon>Tilletia</taxon>
    </lineage>
</organism>
<dbReference type="Pfam" id="PF08553">
    <property type="entry name" value="VID27"/>
    <property type="match status" value="1"/>
</dbReference>
<accession>A0A8T8SJD0</accession>
<feature type="compositionally biased region" description="Basic and acidic residues" evidence="1">
    <location>
        <begin position="20"/>
        <end position="33"/>
    </location>
</feature>
<evidence type="ECO:0000313" key="6">
    <source>
        <dbReference type="Proteomes" id="UP000836402"/>
    </source>
</evidence>
<comment type="caution">
    <text evidence="4">The sequence shown here is derived from an EMBL/GenBank/DDBJ whole genome shotgun (WGS) entry which is preliminary data.</text>
</comment>
<feature type="compositionally biased region" description="Acidic residues" evidence="1">
    <location>
        <begin position="1"/>
        <end position="15"/>
    </location>
</feature>
<evidence type="ECO:0000313" key="4">
    <source>
        <dbReference type="EMBL" id="KAE8241365.1"/>
    </source>
</evidence>
<feature type="domain" description="Vacuolar import/degradation Vid27 C-terminal" evidence="2">
    <location>
        <begin position="72"/>
        <end position="144"/>
    </location>
</feature>
<protein>
    <recommendedName>
        <fullName evidence="2">Vacuolar import/degradation Vid27 C-terminal domain-containing protein</fullName>
    </recommendedName>
</protein>